<dbReference type="EMBL" id="QGKX02001521">
    <property type="protein sequence ID" value="KAF3514385.1"/>
    <property type="molecule type" value="Genomic_DNA"/>
</dbReference>
<dbReference type="AlphaFoldDB" id="A0A8S9PGM0"/>
<evidence type="ECO:0000313" key="2">
    <source>
        <dbReference type="Proteomes" id="UP000712600"/>
    </source>
</evidence>
<organism evidence="1 2">
    <name type="scientific">Brassica cretica</name>
    <name type="common">Mustard</name>
    <dbReference type="NCBI Taxonomy" id="69181"/>
    <lineage>
        <taxon>Eukaryota</taxon>
        <taxon>Viridiplantae</taxon>
        <taxon>Streptophyta</taxon>
        <taxon>Embryophyta</taxon>
        <taxon>Tracheophyta</taxon>
        <taxon>Spermatophyta</taxon>
        <taxon>Magnoliopsida</taxon>
        <taxon>eudicotyledons</taxon>
        <taxon>Gunneridae</taxon>
        <taxon>Pentapetalae</taxon>
        <taxon>rosids</taxon>
        <taxon>malvids</taxon>
        <taxon>Brassicales</taxon>
        <taxon>Brassicaceae</taxon>
        <taxon>Brassiceae</taxon>
        <taxon>Brassica</taxon>
    </lineage>
</organism>
<accession>A0A8S9PGM0</accession>
<gene>
    <name evidence="1" type="ORF">F2Q69_00002608</name>
</gene>
<name>A0A8S9PGM0_BRACR</name>
<dbReference type="Proteomes" id="UP000712600">
    <property type="component" value="Unassembled WGS sequence"/>
</dbReference>
<reference evidence="1" key="1">
    <citation type="submission" date="2019-12" db="EMBL/GenBank/DDBJ databases">
        <title>Genome sequencing and annotation of Brassica cretica.</title>
        <authorList>
            <person name="Studholme D.J."/>
            <person name="Sarris P."/>
        </authorList>
    </citation>
    <scope>NUCLEOTIDE SEQUENCE</scope>
    <source>
        <strain evidence="1">PFS-109/04</strain>
        <tissue evidence="1">Leaf</tissue>
    </source>
</reference>
<protein>
    <submittedName>
        <fullName evidence="1">Uncharacterized protein</fullName>
    </submittedName>
</protein>
<evidence type="ECO:0000313" key="1">
    <source>
        <dbReference type="EMBL" id="KAF3514385.1"/>
    </source>
</evidence>
<sequence length="247" mass="27548">MTSLSIHTNNLLGTHDLNTRLRVGSRSKEGVTRRNIFKAYQTWENLYLSRGYSLFGVDRFLAITRIALSQLFGADHSLTVARIDLSRSLDSLSCGYSSWIALSQLLGVDRSLAVARIDLSRSLNSLYCSYSAQIALLQLLVMDSSLALLGTDRSLTVTCHRSLSRSYSARIALSQSLGLLASFEHDVIPRRHVHPWRFDCDVSLMANTVLTDRSRNQPGVRSLIGIRSMSMTARPRRSVYDTSSMAT</sequence>
<comment type="caution">
    <text evidence="1">The sequence shown here is derived from an EMBL/GenBank/DDBJ whole genome shotgun (WGS) entry which is preliminary data.</text>
</comment>
<proteinExistence type="predicted"/>